<dbReference type="Pfam" id="PF03235">
    <property type="entry name" value="GmrSD_N"/>
    <property type="match status" value="1"/>
</dbReference>
<feature type="domain" description="GmrSD restriction endonucleases N-terminal" evidence="2">
    <location>
        <begin position="26"/>
        <end position="223"/>
    </location>
</feature>
<keyword evidence="4" id="KW-1185">Reference proteome</keyword>
<dbReference type="OrthoDB" id="9798761at2"/>
<feature type="region of interest" description="Disordered" evidence="1">
    <location>
        <begin position="1"/>
        <end position="21"/>
    </location>
</feature>
<dbReference type="EMBL" id="AYZL01000006">
    <property type="protein sequence ID" value="KRN04781.1"/>
    <property type="molecule type" value="Genomic_DNA"/>
</dbReference>
<evidence type="ECO:0000313" key="4">
    <source>
        <dbReference type="Proteomes" id="UP000051378"/>
    </source>
</evidence>
<name>A0A0R2DWU0_9LACO</name>
<gene>
    <name evidence="3" type="ORF">FC86_GL001137</name>
</gene>
<accession>A0A0R2DWU0</accession>
<protein>
    <recommendedName>
        <fullName evidence="2">GmrSD restriction endonucleases N-terminal domain-containing protein</fullName>
    </recommendedName>
</protein>
<dbReference type="InterPro" id="IPR004919">
    <property type="entry name" value="GmrSD_N"/>
</dbReference>
<evidence type="ECO:0000313" key="3">
    <source>
        <dbReference type="EMBL" id="KRN04781.1"/>
    </source>
</evidence>
<dbReference type="PATRIC" id="fig|1423744.4.peg.1167"/>
<dbReference type="AlphaFoldDB" id="A0A0R2DWU0"/>
<evidence type="ECO:0000259" key="2">
    <source>
        <dbReference type="Pfam" id="PF03235"/>
    </source>
</evidence>
<reference evidence="3 4" key="1">
    <citation type="journal article" date="2015" name="Genome Announc.">
        <title>Expanding the biotechnology potential of lactobacilli through comparative genomics of 213 strains and associated genera.</title>
        <authorList>
            <person name="Sun Z."/>
            <person name="Harris H.M."/>
            <person name="McCann A."/>
            <person name="Guo C."/>
            <person name="Argimon S."/>
            <person name="Zhang W."/>
            <person name="Yang X."/>
            <person name="Jeffery I.B."/>
            <person name="Cooney J.C."/>
            <person name="Kagawa T.F."/>
            <person name="Liu W."/>
            <person name="Song Y."/>
            <person name="Salvetti E."/>
            <person name="Wrobel A."/>
            <person name="Rasinkangas P."/>
            <person name="Parkhill J."/>
            <person name="Rea M.C."/>
            <person name="O'Sullivan O."/>
            <person name="Ritari J."/>
            <person name="Douillard F.P."/>
            <person name="Paul Ross R."/>
            <person name="Yang R."/>
            <person name="Briner A.E."/>
            <person name="Felis G.E."/>
            <person name="de Vos W.M."/>
            <person name="Barrangou R."/>
            <person name="Klaenhammer T.R."/>
            <person name="Caufield P.W."/>
            <person name="Cui Y."/>
            <person name="Zhang H."/>
            <person name="O'Toole P.W."/>
        </authorList>
    </citation>
    <scope>NUCLEOTIDE SEQUENCE [LARGE SCALE GENOMIC DNA]</scope>
    <source>
        <strain evidence="3 4">DSM 23037</strain>
    </source>
</reference>
<sequence>MISNKLEQGCSFDPTKQSQSSNISTLNQQIDDLTIVLPIYQRNLSWPESKMVSLFNYQLFGKAPVAPISFNKLSYDNKVNQVDLINREIIDSNKLSNETLSIIDGQQRLATNYKAYINHESVQNIVLDANQGRFKLVKDNSKYDYQIPVGILLNKNEEELTNYLDNSGFKSFKDISTIAKVRTKLTQYSYTIHIANRMIEKEQIEWFEVLNNAGSKVTALQMAFAKLGSNDFDIYREYAEPFSKKIAEIDMDNLFKPYTTNVSYPVALLTPELEVHLKTPHSNNFCPIPSDTKEKKLARLDSNTLKMIINETLNDLDKALALLKTKKLYSKIDRMDYILYLAGYYAHNKSKNVNEDLLVNWVLTTNFINKTNTDRRNIFSNLLKL</sequence>
<proteinExistence type="predicted"/>
<evidence type="ECO:0000256" key="1">
    <source>
        <dbReference type="SAM" id="MobiDB-lite"/>
    </source>
</evidence>
<comment type="caution">
    <text evidence="3">The sequence shown here is derived from an EMBL/GenBank/DDBJ whole genome shotgun (WGS) entry which is preliminary data.</text>
</comment>
<dbReference type="Proteomes" id="UP000051378">
    <property type="component" value="Unassembled WGS sequence"/>
</dbReference>
<dbReference type="RefSeq" id="WP_082618804.1">
    <property type="nucleotide sequence ID" value="NZ_AYZL01000006.1"/>
</dbReference>
<organism evidence="3 4">
    <name type="scientific">Holzapfeliella floricola DSM 23037 = JCM 16512</name>
    <dbReference type="NCBI Taxonomy" id="1423744"/>
    <lineage>
        <taxon>Bacteria</taxon>
        <taxon>Bacillati</taxon>
        <taxon>Bacillota</taxon>
        <taxon>Bacilli</taxon>
        <taxon>Lactobacillales</taxon>
        <taxon>Lactobacillaceae</taxon>
        <taxon>Holzapfeliella</taxon>
    </lineage>
</organism>